<dbReference type="InterPro" id="IPR002068">
    <property type="entry name" value="A-crystallin/Hsp20_dom"/>
</dbReference>
<evidence type="ECO:0000313" key="5">
    <source>
        <dbReference type="EMBL" id="KAJ3840918.1"/>
    </source>
</evidence>
<evidence type="ECO:0000256" key="1">
    <source>
        <dbReference type="ARBA" id="ARBA00023016"/>
    </source>
</evidence>
<sequence length="201" mass="22392">MSPAATAKVKTSLSHYKSHPDDDLINQLVLERLKALHKANAIRFVKSRTAPAAEIFKPRCDILEDPSANLVTALFELPGVDQSEVALHLREGFLIIAGERFRPDKRHKKHTNSSHPYTRYAAGSAAAHAASVLNDVDFSKFRYVSGELRYGKFERTIPLPEGIQYAQINARMSEGILIVTWPRQPASQKSNSHKSIYASAK</sequence>
<reference evidence="5" key="1">
    <citation type="submission" date="2022-08" db="EMBL/GenBank/DDBJ databases">
        <authorList>
            <consortium name="DOE Joint Genome Institute"/>
            <person name="Min B."/>
            <person name="Riley R."/>
            <person name="Sierra-Patev S."/>
            <person name="Naranjo-Ortiz M."/>
            <person name="Looney B."/>
            <person name="Konkel Z."/>
            <person name="Slot J.C."/>
            <person name="Sakamoto Y."/>
            <person name="Steenwyk J.L."/>
            <person name="Rokas A."/>
            <person name="Carro J."/>
            <person name="Camarero S."/>
            <person name="Ferreira P."/>
            <person name="Molpeceres G."/>
            <person name="Ruiz-Duenas F.J."/>
            <person name="Serrano A."/>
            <person name="Henrissat B."/>
            <person name="Drula E."/>
            <person name="Hughes K.W."/>
            <person name="Mata J.L."/>
            <person name="Ishikawa N.K."/>
            <person name="Vargas-Isla R."/>
            <person name="Ushijima S."/>
            <person name="Smith C.A."/>
            <person name="Ahrendt S."/>
            <person name="Andreopoulos W."/>
            <person name="He G."/>
            <person name="Labutti K."/>
            <person name="Lipzen A."/>
            <person name="Ng V."/>
            <person name="Sandor L."/>
            <person name="Barry K."/>
            <person name="Martinez A.T."/>
            <person name="Xiao Y."/>
            <person name="Gibbons J.G."/>
            <person name="Terashima K."/>
            <person name="Hibbett D.S."/>
            <person name="Grigoriev I.V."/>
        </authorList>
    </citation>
    <scope>NUCLEOTIDE SEQUENCE</scope>
    <source>
        <strain evidence="5">TFB9207</strain>
    </source>
</reference>
<dbReference type="CDD" id="cd06464">
    <property type="entry name" value="ACD_sHsps-like"/>
    <property type="match status" value="1"/>
</dbReference>
<proteinExistence type="inferred from homology"/>
<evidence type="ECO:0000256" key="3">
    <source>
        <dbReference type="RuleBase" id="RU003616"/>
    </source>
</evidence>
<evidence type="ECO:0000313" key="6">
    <source>
        <dbReference type="Proteomes" id="UP001163846"/>
    </source>
</evidence>
<organism evidence="5 6">
    <name type="scientific">Lentinula raphanica</name>
    <dbReference type="NCBI Taxonomy" id="153919"/>
    <lineage>
        <taxon>Eukaryota</taxon>
        <taxon>Fungi</taxon>
        <taxon>Dikarya</taxon>
        <taxon>Basidiomycota</taxon>
        <taxon>Agaricomycotina</taxon>
        <taxon>Agaricomycetes</taxon>
        <taxon>Agaricomycetidae</taxon>
        <taxon>Agaricales</taxon>
        <taxon>Marasmiineae</taxon>
        <taxon>Omphalotaceae</taxon>
        <taxon>Lentinula</taxon>
    </lineage>
</organism>
<dbReference type="EMBL" id="MU806059">
    <property type="protein sequence ID" value="KAJ3840918.1"/>
    <property type="molecule type" value="Genomic_DNA"/>
</dbReference>
<keyword evidence="6" id="KW-1185">Reference proteome</keyword>
<name>A0AA38PDI1_9AGAR</name>
<comment type="similarity">
    <text evidence="2 3">Belongs to the small heat shock protein (HSP20) family.</text>
</comment>
<comment type="caution">
    <text evidence="5">The sequence shown here is derived from an EMBL/GenBank/DDBJ whole genome shotgun (WGS) entry which is preliminary data.</text>
</comment>
<dbReference type="PANTHER" id="PTHR11527">
    <property type="entry name" value="HEAT-SHOCK PROTEIN 20 FAMILY MEMBER"/>
    <property type="match status" value="1"/>
</dbReference>
<gene>
    <name evidence="5" type="ORF">F5878DRAFT_658999</name>
</gene>
<dbReference type="AlphaFoldDB" id="A0AA38PDI1"/>
<protein>
    <submittedName>
        <fullName evidence="5">HSP20-like chaperone</fullName>
    </submittedName>
</protein>
<dbReference type="Proteomes" id="UP001163846">
    <property type="component" value="Unassembled WGS sequence"/>
</dbReference>
<evidence type="ECO:0000256" key="2">
    <source>
        <dbReference type="PROSITE-ProRule" id="PRU00285"/>
    </source>
</evidence>
<keyword evidence="1" id="KW-0346">Stress response</keyword>
<dbReference type="InterPro" id="IPR031107">
    <property type="entry name" value="Small_HSP"/>
</dbReference>
<feature type="domain" description="SHSP" evidence="4">
    <location>
        <begin position="50"/>
        <end position="199"/>
    </location>
</feature>
<accession>A0AA38PDI1</accession>
<dbReference type="InterPro" id="IPR008978">
    <property type="entry name" value="HSP20-like_chaperone"/>
</dbReference>
<dbReference type="Gene3D" id="2.60.40.790">
    <property type="match status" value="1"/>
</dbReference>
<evidence type="ECO:0000259" key="4">
    <source>
        <dbReference type="PROSITE" id="PS01031"/>
    </source>
</evidence>
<dbReference type="SUPFAM" id="SSF49764">
    <property type="entry name" value="HSP20-like chaperones"/>
    <property type="match status" value="1"/>
</dbReference>
<dbReference type="Pfam" id="PF00011">
    <property type="entry name" value="HSP20"/>
    <property type="match status" value="1"/>
</dbReference>
<dbReference type="PROSITE" id="PS01031">
    <property type="entry name" value="SHSP"/>
    <property type="match status" value="1"/>
</dbReference>